<sequence>MSQFECFLQIIAITTARDACIDGDLSTAEGLLTQDISTNVNSHTSYAHRSFVLARQNDWDNALQDAGIALCGKGRIPDARAAFDVASMYTDQDPKILHFLLLIKVITLFNADQYHEADLLLNELTTGCLNVDILGCCVVQAYLRVRLGIKALDGARHEEAADHFTAVLNSSALSSNSPIHFIYEDLVVLFGWDLKSLWLTAHQKRCHALFRAGKLQDAVKSYRYMMDNIDETTKASCVEWSNAFKQECSALLLVDRDTARLNSGSDAVFVKRCKARLGQTLWTEALLDAQKVIQLNPSSHIGYELEHAAFHGAQRYDEAIAAFKAMLSKLSNAPDTETRKLRQQYLNPSKVDCAIQKVINAQLDNAPLRVLDTATGLLCDRETQIRTFKTSIEYKELVSSTIMHPDIQMKRIEEVVMTYFQYAMLSHRWEGEEPLLKDIQGKVVYKLNPIGGIKKLQSFCKTARDLGYRWAWSDTCCIDKNIDVELQASLKSMFAWYHHSALTVVYLSDVPLLSKSLATSAWNTRGWTVQEFLAPKAILFYQNDWTPYLDDRTPNHKDSVAIMQELENATGIDQQTIVAFCPGMRDARAKLQWASTRTTTLQEDVAYSLFGVFGVRLHVDYTEKKQNALGRLLQEIIAQSGDITALDWVGKSSEFNSCLPADITSYEAPSSKLSSPSENEIQSSVSLLRGVVALQSASQLYQTLDCLSAPRFAHRRLHLPCIVFPVTEVRRRPRRDQDTYTYEVKSDGLRNLQITTEHKFTPFSPARPPLAWQTILLVRPWSRHLLELHDTADNTSSVDNWTVSEFSLHDSPAAQIGAIYPDPDSRVLRLIVNLGQPFSAFLLARQRDGEFKRIASDYDIIAQVKDMTSISYLMDIRILEIV</sequence>
<gene>
    <name evidence="2" type="ORF">HD556DRAFT_255574</name>
</gene>
<reference evidence="2" key="1">
    <citation type="journal article" date="2020" name="New Phytol.">
        <title>Comparative genomics reveals dynamic genome evolution in host specialist ectomycorrhizal fungi.</title>
        <authorList>
            <person name="Lofgren L.A."/>
            <person name="Nguyen N.H."/>
            <person name="Vilgalys R."/>
            <person name="Ruytinx J."/>
            <person name="Liao H.L."/>
            <person name="Branco S."/>
            <person name="Kuo A."/>
            <person name="LaButti K."/>
            <person name="Lipzen A."/>
            <person name="Andreopoulos W."/>
            <person name="Pangilinan J."/>
            <person name="Riley R."/>
            <person name="Hundley H."/>
            <person name="Na H."/>
            <person name="Barry K."/>
            <person name="Grigoriev I.V."/>
            <person name="Stajich J.E."/>
            <person name="Kennedy P.G."/>
        </authorList>
    </citation>
    <scope>NUCLEOTIDE SEQUENCE</scope>
    <source>
        <strain evidence="2">S12</strain>
    </source>
</reference>
<protein>
    <recommendedName>
        <fullName evidence="1">Heterokaryon incompatibility domain-containing protein</fullName>
    </recommendedName>
</protein>
<proteinExistence type="predicted"/>
<organism evidence="2 3">
    <name type="scientific">Suillus plorans</name>
    <dbReference type="NCBI Taxonomy" id="116603"/>
    <lineage>
        <taxon>Eukaryota</taxon>
        <taxon>Fungi</taxon>
        <taxon>Dikarya</taxon>
        <taxon>Basidiomycota</taxon>
        <taxon>Agaricomycotina</taxon>
        <taxon>Agaricomycetes</taxon>
        <taxon>Agaricomycetidae</taxon>
        <taxon>Boletales</taxon>
        <taxon>Suillineae</taxon>
        <taxon>Suillaceae</taxon>
        <taxon>Suillus</taxon>
    </lineage>
</organism>
<dbReference type="SUPFAM" id="SSF48452">
    <property type="entry name" value="TPR-like"/>
    <property type="match status" value="1"/>
</dbReference>
<dbReference type="RefSeq" id="XP_041162536.1">
    <property type="nucleotide sequence ID" value="XM_041310041.1"/>
</dbReference>
<evidence type="ECO:0000313" key="3">
    <source>
        <dbReference type="Proteomes" id="UP000719766"/>
    </source>
</evidence>
<dbReference type="PANTHER" id="PTHR10622">
    <property type="entry name" value="HET DOMAIN-CONTAINING PROTEIN"/>
    <property type="match status" value="1"/>
</dbReference>
<dbReference type="GeneID" id="64603805"/>
<dbReference type="InterPro" id="IPR010730">
    <property type="entry name" value="HET"/>
</dbReference>
<name>A0A9P7DL22_9AGAM</name>
<accession>A0A9P7DL22</accession>
<dbReference type="OrthoDB" id="2423701at2759"/>
<dbReference type="Proteomes" id="UP000719766">
    <property type="component" value="Unassembled WGS sequence"/>
</dbReference>
<dbReference type="Pfam" id="PF06985">
    <property type="entry name" value="HET"/>
    <property type="match status" value="1"/>
</dbReference>
<dbReference type="AlphaFoldDB" id="A0A9P7DL22"/>
<feature type="domain" description="Heterokaryon incompatibility" evidence="1">
    <location>
        <begin position="422"/>
        <end position="509"/>
    </location>
</feature>
<dbReference type="EMBL" id="JABBWE010000016">
    <property type="protein sequence ID" value="KAG1797426.1"/>
    <property type="molecule type" value="Genomic_DNA"/>
</dbReference>
<evidence type="ECO:0000259" key="1">
    <source>
        <dbReference type="Pfam" id="PF06985"/>
    </source>
</evidence>
<keyword evidence="3" id="KW-1185">Reference proteome</keyword>
<dbReference type="InterPro" id="IPR011990">
    <property type="entry name" value="TPR-like_helical_dom_sf"/>
</dbReference>
<dbReference type="Gene3D" id="1.25.40.10">
    <property type="entry name" value="Tetratricopeptide repeat domain"/>
    <property type="match status" value="1"/>
</dbReference>
<evidence type="ECO:0000313" key="2">
    <source>
        <dbReference type="EMBL" id="KAG1797426.1"/>
    </source>
</evidence>
<comment type="caution">
    <text evidence="2">The sequence shown here is derived from an EMBL/GenBank/DDBJ whole genome shotgun (WGS) entry which is preliminary data.</text>
</comment>
<dbReference type="PANTHER" id="PTHR10622:SF10">
    <property type="entry name" value="HET DOMAIN-CONTAINING PROTEIN"/>
    <property type="match status" value="1"/>
</dbReference>